<dbReference type="AlphaFoldDB" id="A0A7S0KDP2"/>
<reference evidence="3" key="1">
    <citation type="submission" date="2021-01" db="EMBL/GenBank/DDBJ databases">
        <authorList>
            <person name="Corre E."/>
            <person name="Pelletier E."/>
            <person name="Niang G."/>
            <person name="Scheremetjew M."/>
            <person name="Finn R."/>
            <person name="Kale V."/>
            <person name="Holt S."/>
            <person name="Cochrane G."/>
            <person name="Meng A."/>
            <person name="Brown T."/>
            <person name="Cohen L."/>
        </authorList>
    </citation>
    <scope>NUCLEOTIDE SEQUENCE</scope>
    <source>
        <strain evidence="3">Clade-D-RCC2572</strain>
    </source>
</reference>
<evidence type="ECO:0000313" key="3">
    <source>
        <dbReference type="EMBL" id="CAD8576680.1"/>
    </source>
</evidence>
<proteinExistence type="predicted"/>
<feature type="compositionally biased region" description="Acidic residues" evidence="2">
    <location>
        <begin position="43"/>
        <end position="61"/>
    </location>
</feature>
<evidence type="ECO:0000256" key="2">
    <source>
        <dbReference type="SAM" id="MobiDB-lite"/>
    </source>
</evidence>
<accession>A0A7S0KDP2</accession>
<keyword evidence="1" id="KW-0175">Coiled coil</keyword>
<sequence>MSSSVASPSKRAKTTAGRDANSMHAGSASTKTDDSGAGRGPDVDDDQVVDLVSDDDEDNADAVDTAEIRALLREHDLPVDVVDVIAASARGDAARALDLAARALEEKHLRDAMAESLQNAEEDKQHDEQAREEWKLRDPLSYYGDSSRFIASCSEAMMEILFPAREDADDDDESSKRRRRETVIEFLDIERKCGVWFSTFKAEVIAYFEKLADEIGAIARSEEYRGDLAPDRADVVFDAFAQRLEFLKCEIFTMPGKGAAGAVPAIFRSAKTKSTNADDYDVRIAEQKRIAKRGANVDVCDLT</sequence>
<feature type="region of interest" description="Disordered" evidence="2">
    <location>
        <begin position="1"/>
        <end position="62"/>
    </location>
</feature>
<organism evidence="3">
    <name type="scientific">Ostreococcus mediterraneus</name>
    <dbReference type="NCBI Taxonomy" id="1486918"/>
    <lineage>
        <taxon>Eukaryota</taxon>
        <taxon>Viridiplantae</taxon>
        <taxon>Chlorophyta</taxon>
        <taxon>Mamiellophyceae</taxon>
        <taxon>Mamiellales</taxon>
        <taxon>Bathycoccaceae</taxon>
        <taxon>Ostreococcus</taxon>
    </lineage>
</organism>
<dbReference type="EMBL" id="HBEW01000926">
    <property type="protein sequence ID" value="CAD8576680.1"/>
    <property type="molecule type" value="Transcribed_RNA"/>
</dbReference>
<evidence type="ECO:0000256" key="1">
    <source>
        <dbReference type="SAM" id="Coils"/>
    </source>
</evidence>
<feature type="coiled-coil region" evidence="1">
    <location>
        <begin position="110"/>
        <end position="137"/>
    </location>
</feature>
<protein>
    <submittedName>
        <fullName evidence="3">Uncharacterized protein</fullName>
    </submittedName>
</protein>
<name>A0A7S0KDP2_9CHLO</name>
<gene>
    <name evidence="3" type="ORF">OMED0929_LOCUS802</name>
</gene>